<dbReference type="InterPro" id="IPR009367">
    <property type="entry name" value="Elm1-like"/>
</dbReference>
<dbReference type="Pfam" id="PF06258">
    <property type="entry name" value="Mito_fiss_Elm1"/>
    <property type="match status" value="1"/>
</dbReference>
<comment type="caution">
    <text evidence="1">The sequence shown here is derived from an EMBL/GenBank/DDBJ whole genome shotgun (WGS) entry which is preliminary data.</text>
</comment>
<evidence type="ECO:0000313" key="1">
    <source>
        <dbReference type="EMBL" id="MBK1827495.1"/>
    </source>
</evidence>
<name>A0A934VGD5_9BACT</name>
<dbReference type="AlphaFoldDB" id="A0A934VGD5"/>
<dbReference type="Proteomes" id="UP000658278">
    <property type="component" value="Unassembled WGS sequence"/>
</dbReference>
<sequence length="301" mass="33106">MISPLRITVLSDGKPGHQNQSLGLAEAISRLITTEVETLPVKKRQWFVERPSRTPDLILGAGHSVHLPLWFLAKRTGAPSVVLMKPSLPLALFDLCVIPQHDLGRVKPSPKIIPTVGALNRVPPPGSHIRSGGLILLGGPSKHHGWDGVSVERCISSICRADPSTHWKITDSRRTPAGFLDHLKEQFPSLEAHPHQSTRPSWLPETLNESAQTWVSEDSVSMIYEALSSGTRVGLLPMPRSNPNHRVIQGVDRLIEDQRVTPFAAWTPGEALPEPASTLREADRVAEIILDHFNLQTSIQP</sequence>
<evidence type="ECO:0000313" key="2">
    <source>
        <dbReference type="Proteomes" id="UP000658278"/>
    </source>
</evidence>
<gene>
    <name evidence="1" type="ORF">JIN81_10720</name>
</gene>
<keyword evidence="2" id="KW-1185">Reference proteome</keyword>
<reference evidence="1" key="1">
    <citation type="submission" date="2021-01" db="EMBL/GenBank/DDBJ databases">
        <title>Modified the classification status of verrucomicrobia.</title>
        <authorList>
            <person name="Feng X."/>
        </authorList>
    </citation>
    <scope>NUCLEOTIDE SEQUENCE</scope>
    <source>
        <strain evidence="1">KCTC 22201</strain>
    </source>
</reference>
<accession>A0A934VGD5</accession>
<dbReference type="EMBL" id="JAENII010000007">
    <property type="protein sequence ID" value="MBK1827495.1"/>
    <property type="molecule type" value="Genomic_DNA"/>
</dbReference>
<protein>
    <submittedName>
        <fullName evidence="1">Mitochondrial fission ELM1 family protein</fullName>
    </submittedName>
</protein>
<dbReference type="RefSeq" id="WP_200279002.1">
    <property type="nucleotide sequence ID" value="NZ_JAENII010000007.1"/>
</dbReference>
<proteinExistence type="predicted"/>
<organism evidence="1 2">
    <name type="scientific">Haloferula rosea</name>
    <dbReference type="NCBI Taxonomy" id="490093"/>
    <lineage>
        <taxon>Bacteria</taxon>
        <taxon>Pseudomonadati</taxon>
        <taxon>Verrucomicrobiota</taxon>
        <taxon>Verrucomicrobiia</taxon>
        <taxon>Verrucomicrobiales</taxon>
        <taxon>Verrucomicrobiaceae</taxon>
        <taxon>Haloferula</taxon>
    </lineage>
</organism>